<evidence type="ECO:0000313" key="2">
    <source>
        <dbReference type="EMBL" id="WVZ64899.1"/>
    </source>
</evidence>
<keyword evidence="3" id="KW-1185">Reference proteome</keyword>
<name>A0AAQ3T441_PASNO</name>
<dbReference type="EMBL" id="CP144747">
    <property type="protein sequence ID" value="WVZ64899.1"/>
    <property type="molecule type" value="Genomic_DNA"/>
</dbReference>
<dbReference type="AlphaFoldDB" id="A0AAQ3T441"/>
<accession>A0AAQ3T441</accession>
<proteinExistence type="predicted"/>
<protein>
    <submittedName>
        <fullName evidence="2">Uncharacterized protein</fullName>
    </submittedName>
</protein>
<feature type="region of interest" description="Disordered" evidence="1">
    <location>
        <begin position="48"/>
        <end position="74"/>
    </location>
</feature>
<evidence type="ECO:0000313" key="3">
    <source>
        <dbReference type="Proteomes" id="UP001341281"/>
    </source>
</evidence>
<gene>
    <name evidence="2" type="ORF">U9M48_014349</name>
</gene>
<feature type="compositionally biased region" description="Low complexity" evidence="1">
    <location>
        <begin position="57"/>
        <end position="74"/>
    </location>
</feature>
<dbReference type="Proteomes" id="UP001341281">
    <property type="component" value="Chromosome 03"/>
</dbReference>
<organism evidence="2 3">
    <name type="scientific">Paspalum notatum var. saurae</name>
    <dbReference type="NCBI Taxonomy" id="547442"/>
    <lineage>
        <taxon>Eukaryota</taxon>
        <taxon>Viridiplantae</taxon>
        <taxon>Streptophyta</taxon>
        <taxon>Embryophyta</taxon>
        <taxon>Tracheophyta</taxon>
        <taxon>Spermatophyta</taxon>
        <taxon>Magnoliopsida</taxon>
        <taxon>Liliopsida</taxon>
        <taxon>Poales</taxon>
        <taxon>Poaceae</taxon>
        <taxon>PACMAD clade</taxon>
        <taxon>Panicoideae</taxon>
        <taxon>Andropogonodae</taxon>
        <taxon>Paspaleae</taxon>
        <taxon>Paspalinae</taxon>
        <taxon>Paspalum</taxon>
    </lineage>
</organism>
<evidence type="ECO:0000256" key="1">
    <source>
        <dbReference type="SAM" id="MobiDB-lite"/>
    </source>
</evidence>
<reference evidence="2 3" key="1">
    <citation type="submission" date="2024-02" db="EMBL/GenBank/DDBJ databases">
        <title>High-quality chromosome-scale genome assembly of Pensacola bahiagrass (Paspalum notatum Flugge var. saurae).</title>
        <authorList>
            <person name="Vega J.M."/>
            <person name="Podio M."/>
            <person name="Orjuela J."/>
            <person name="Siena L.A."/>
            <person name="Pessino S.C."/>
            <person name="Combes M.C."/>
            <person name="Mariac C."/>
            <person name="Albertini E."/>
            <person name="Pupilli F."/>
            <person name="Ortiz J.P.A."/>
            <person name="Leblanc O."/>
        </authorList>
    </citation>
    <scope>NUCLEOTIDE SEQUENCE [LARGE SCALE GENOMIC DNA]</scope>
    <source>
        <strain evidence="2">R1</strain>
        <tissue evidence="2">Leaf</tissue>
    </source>
</reference>
<sequence length="74" mass="7765">MTPRAASARQDATAVASPARRLRLPERGRRTAPHVASVCRDTTAVQPVERRRPCVPSPAASSTLTTTAPGETGS</sequence>